<evidence type="ECO:0000256" key="1">
    <source>
        <dbReference type="SAM" id="SignalP"/>
    </source>
</evidence>
<accession>A0A7V1BPW8</accession>
<dbReference type="InterPro" id="IPR025178">
    <property type="entry name" value="Lnb_N"/>
</dbReference>
<dbReference type="AlphaFoldDB" id="A0A7V1BPW8"/>
<evidence type="ECO:0000259" key="2">
    <source>
        <dbReference type="Pfam" id="PF13387"/>
    </source>
</evidence>
<keyword evidence="1" id="KW-0732">Signal</keyword>
<name>A0A7V1BPW8_9GAMM</name>
<dbReference type="EMBL" id="DRFO01000026">
    <property type="protein sequence ID" value="HDZ57246.1"/>
    <property type="molecule type" value="Genomic_DNA"/>
</dbReference>
<dbReference type="Proteomes" id="UP000885703">
    <property type="component" value="Unassembled WGS sequence"/>
</dbReference>
<feature type="chain" id="PRO_5031438768" evidence="1">
    <location>
        <begin position="17"/>
        <end position="646"/>
    </location>
</feature>
<dbReference type="Pfam" id="PF25226">
    <property type="entry name" value="DUF7844"/>
    <property type="match status" value="1"/>
</dbReference>
<gene>
    <name evidence="4" type="ORF">ENH64_12335</name>
</gene>
<proteinExistence type="predicted"/>
<feature type="signal peptide" evidence="1">
    <location>
        <begin position="1"/>
        <end position="16"/>
    </location>
</feature>
<organism evidence="4">
    <name type="scientific">Halopseudomonas xinjiangensis</name>
    <dbReference type="NCBI Taxonomy" id="487184"/>
    <lineage>
        <taxon>Bacteria</taxon>
        <taxon>Pseudomonadati</taxon>
        <taxon>Pseudomonadota</taxon>
        <taxon>Gammaproteobacteria</taxon>
        <taxon>Pseudomonadales</taxon>
        <taxon>Pseudomonadaceae</taxon>
        <taxon>Halopseudomonas</taxon>
    </lineage>
</organism>
<reference evidence="4" key="1">
    <citation type="journal article" date="2020" name="mSystems">
        <title>Genome- and Community-Level Interaction Insights into Carbon Utilization and Element Cycling Functions of Hydrothermarchaeota in Hydrothermal Sediment.</title>
        <authorList>
            <person name="Zhou Z."/>
            <person name="Liu Y."/>
            <person name="Xu W."/>
            <person name="Pan J."/>
            <person name="Luo Z.H."/>
            <person name="Li M."/>
        </authorList>
    </citation>
    <scope>NUCLEOTIDE SEQUENCE [LARGE SCALE GENOMIC DNA]</scope>
    <source>
        <strain evidence="4">HyVt-324</strain>
    </source>
</reference>
<feature type="domain" description="Lnb N-terminal periplasmic" evidence="2">
    <location>
        <begin position="267"/>
        <end position="431"/>
    </location>
</feature>
<evidence type="ECO:0000313" key="4">
    <source>
        <dbReference type="EMBL" id="HDZ57246.1"/>
    </source>
</evidence>
<dbReference type="Pfam" id="PF13387">
    <property type="entry name" value="Lnb_N"/>
    <property type="match status" value="1"/>
</dbReference>
<feature type="domain" description="DUF7844" evidence="3">
    <location>
        <begin position="20"/>
        <end position="245"/>
    </location>
</feature>
<dbReference type="InterPro" id="IPR057166">
    <property type="entry name" value="DUF7844"/>
</dbReference>
<protein>
    <submittedName>
        <fullName evidence="4">DUF4105 domain-containing protein</fullName>
    </submittedName>
</protein>
<comment type="caution">
    <text evidence="4">The sequence shown here is derived from an EMBL/GenBank/DDBJ whole genome shotgun (WGS) entry which is preliminary data.</text>
</comment>
<sequence>MLFFVLSLLLASQTHAALAWQLENDRLTDQERRASWQLLDDVAAVLPPLFTDRLDGEFQVRWKDRLPEDVMGRATFHGRIELNRRWLPALVAGTDVDLPAGRAHSSLRRELLATLVHELTHFYDRGQHWSPSERRLLLHCQRQRASVGKIGLPQLCRGQAERQFTLSDDPRLLDLAGWPEQIGQRGQRETVNRQLARSPDSYELTNPREFVAVNLEYFLLDPQYGCRRPALRAYFRKHFGWAPEQVADCPDSYPYVNASLDKERPALGSLDPDRIYEVHYLLAEPNQEWASRWGHSMLRVVMCAPGKEPGPACLLDVDHHLVLSFRAFVDDVQLSSWDGLTGAYPSRLFILPLTQVVDEYTKLELRGLQSVPLRLSRREQLALVERAAELHWSYDGTYYFLANNCAVETLKLLRSGSNRADLRGLESITPTGLLQGLEAHGLADYSVLQNRREAMRLGYYFDSFRERYQLMFNVVRERLQVPQQQVEDWLALTADERQPWLEQSDQRSAAALLLLEQAAQRRQSLVVQQELKARYLSGRQSQDAEVAQAGDLMRKLLTNSGFLSRPAELLDEGYGLPQHSERRQLAQVSGVRQQRLLDLAESLDQRLLRLLSNERQQELENGERNIKQLGEHLRRLHKTANGLVLP</sequence>
<evidence type="ECO:0000259" key="3">
    <source>
        <dbReference type="Pfam" id="PF25226"/>
    </source>
</evidence>